<feature type="non-terminal residue" evidence="2">
    <location>
        <position position="282"/>
    </location>
</feature>
<accession>A0A7E6EMC7</accession>
<evidence type="ECO:0000313" key="1">
    <source>
        <dbReference type="Proteomes" id="UP000515154"/>
    </source>
</evidence>
<proteinExistence type="predicted"/>
<feature type="non-terminal residue" evidence="2">
    <location>
        <position position="1"/>
    </location>
</feature>
<evidence type="ECO:0000313" key="2">
    <source>
        <dbReference type="RefSeq" id="XP_036356120.1"/>
    </source>
</evidence>
<sequence length="282" mass="32145">KTMLRFFSAQLPSRLSVVVVVFMLFRIQMMDSRLQFIEQCDDVNKIIGLSTFDDEGSPYYDVFGAEWRTVCGKQAGSVVGNGTRRNPYKIWVNIYKGPAFQEPQCGVKRIGINVFELSVKFIKTCERPSISDNLYRVVCQLNNVPKTHTINRIRPPNQVIANASHVCRPPSTLEFHYSQQFFMPFDIYAIEARKMCSKCSGSGRGRGSYDDPYILTVDFSDPRQWYGCQGTQLEANIYNLKILVQQAEFIVQNSDILYNIVCDFNRNKFRSTNVTSGLTVGG</sequence>
<name>A0A7E6EMC7_9MOLL</name>
<dbReference type="Proteomes" id="UP000515154">
    <property type="component" value="Unplaced"/>
</dbReference>
<gene>
    <name evidence="2" type="primary">LOC118762005</name>
</gene>
<dbReference type="RefSeq" id="XP_036356120.1">
    <property type="nucleotide sequence ID" value="XM_036500227.1"/>
</dbReference>
<dbReference type="KEGG" id="osn:118762005"/>
<organism evidence="1 2">
    <name type="scientific">Octopus sinensis</name>
    <name type="common">East Asian common octopus</name>
    <dbReference type="NCBI Taxonomy" id="2607531"/>
    <lineage>
        <taxon>Eukaryota</taxon>
        <taxon>Metazoa</taxon>
        <taxon>Spiralia</taxon>
        <taxon>Lophotrochozoa</taxon>
        <taxon>Mollusca</taxon>
        <taxon>Cephalopoda</taxon>
        <taxon>Coleoidea</taxon>
        <taxon>Octopodiformes</taxon>
        <taxon>Octopoda</taxon>
        <taxon>Incirrata</taxon>
        <taxon>Octopodidae</taxon>
        <taxon>Octopus</taxon>
    </lineage>
</organism>
<dbReference type="AlphaFoldDB" id="A0A7E6EMC7"/>
<reference evidence="2" key="1">
    <citation type="submission" date="2025-08" db="UniProtKB">
        <authorList>
            <consortium name="RefSeq"/>
        </authorList>
    </citation>
    <scope>IDENTIFICATION</scope>
</reference>
<protein>
    <submittedName>
        <fullName evidence="2">Uncharacterized protein LOC118762005</fullName>
    </submittedName>
</protein>
<keyword evidence="1" id="KW-1185">Reference proteome</keyword>